<keyword evidence="1" id="KW-1133">Transmembrane helix</keyword>
<reference evidence="2 3" key="1">
    <citation type="submission" date="2020-08" db="EMBL/GenBank/DDBJ databases">
        <title>Oceanospirillum sp. nov. isolated from marine sediment.</title>
        <authorList>
            <person name="Ji X."/>
        </authorList>
    </citation>
    <scope>NUCLEOTIDE SEQUENCE [LARGE SCALE GENOMIC DNA]</scope>
    <source>
        <strain evidence="2 3">D5</strain>
    </source>
</reference>
<protein>
    <submittedName>
        <fullName evidence="2">DUF2909 family protein</fullName>
    </submittedName>
</protein>
<comment type="caution">
    <text evidence="2">The sequence shown here is derived from an EMBL/GenBank/DDBJ whole genome shotgun (WGS) entry which is preliminary data.</text>
</comment>
<sequence>MLKAMILLLFGLILFSLACGLWFLLRPASEDSSLKLLTSLKVRVLLTVGVLICLVYGFSSGALHSQAPW</sequence>
<feature type="transmembrane region" description="Helical" evidence="1">
    <location>
        <begin position="44"/>
        <end position="63"/>
    </location>
</feature>
<accession>A0A839IQC3</accession>
<evidence type="ECO:0000313" key="2">
    <source>
        <dbReference type="EMBL" id="MBB1486874.1"/>
    </source>
</evidence>
<dbReference type="Proteomes" id="UP000565262">
    <property type="component" value="Unassembled WGS sequence"/>
</dbReference>
<keyword evidence="1" id="KW-0472">Membrane</keyword>
<gene>
    <name evidence="2" type="ORF">H4O21_09655</name>
</gene>
<dbReference type="EMBL" id="JACJFM010000010">
    <property type="protein sequence ID" value="MBB1486874.1"/>
    <property type="molecule type" value="Genomic_DNA"/>
</dbReference>
<evidence type="ECO:0000313" key="3">
    <source>
        <dbReference type="Proteomes" id="UP000565262"/>
    </source>
</evidence>
<dbReference type="InterPro" id="IPR021313">
    <property type="entry name" value="DUF2909"/>
</dbReference>
<organism evidence="2 3">
    <name type="scientific">Oceanospirillum sediminis</name>
    <dbReference type="NCBI Taxonomy" id="2760088"/>
    <lineage>
        <taxon>Bacteria</taxon>
        <taxon>Pseudomonadati</taxon>
        <taxon>Pseudomonadota</taxon>
        <taxon>Gammaproteobacteria</taxon>
        <taxon>Oceanospirillales</taxon>
        <taxon>Oceanospirillaceae</taxon>
        <taxon>Oceanospirillum</taxon>
    </lineage>
</organism>
<keyword evidence="1" id="KW-0812">Transmembrane</keyword>
<dbReference type="Pfam" id="PF11137">
    <property type="entry name" value="DUF2909"/>
    <property type="match status" value="1"/>
</dbReference>
<evidence type="ECO:0000256" key="1">
    <source>
        <dbReference type="SAM" id="Phobius"/>
    </source>
</evidence>
<dbReference type="RefSeq" id="WP_182808660.1">
    <property type="nucleotide sequence ID" value="NZ_JACJFM010000010.1"/>
</dbReference>
<dbReference type="PROSITE" id="PS51257">
    <property type="entry name" value="PROKAR_LIPOPROTEIN"/>
    <property type="match status" value="1"/>
</dbReference>
<dbReference type="AlphaFoldDB" id="A0A839IQC3"/>
<keyword evidence="3" id="KW-1185">Reference proteome</keyword>
<name>A0A839IQC3_9GAMM</name>
<proteinExistence type="predicted"/>